<dbReference type="Proteomes" id="UP000644756">
    <property type="component" value="Unassembled WGS sequence"/>
</dbReference>
<comment type="similarity">
    <text evidence="1 8">Belongs to the SOS response-associated peptidase family.</text>
</comment>
<evidence type="ECO:0000256" key="7">
    <source>
        <dbReference type="ARBA" id="ARBA00023239"/>
    </source>
</evidence>
<evidence type="ECO:0000256" key="3">
    <source>
        <dbReference type="ARBA" id="ARBA00022763"/>
    </source>
</evidence>
<dbReference type="PANTHER" id="PTHR13604">
    <property type="entry name" value="DC12-RELATED"/>
    <property type="match status" value="1"/>
</dbReference>
<evidence type="ECO:0000256" key="1">
    <source>
        <dbReference type="ARBA" id="ARBA00008136"/>
    </source>
</evidence>
<dbReference type="GO" id="GO:0006508">
    <property type="term" value="P:proteolysis"/>
    <property type="evidence" value="ECO:0007669"/>
    <property type="project" value="UniProtKB-KW"/>
</dbReference>
<keyword evidence="4 8" id="KW-0378">Hydrolase</keyword>
<gene>
    <name evidence="9" type="primary">yoqW</name>
    <name evidence="9" type="ORF">GCM10010916_34790</name>
</gene>
<dbReference type="GO" id="GO:0008233">
    <property type="term" value="F:peptidase activity"/>
    <property type="evidence" value="ECO:0007669"/>
    <property type="project" value="UniProtKB-KW"/>
</dbReference>
<dbReference type="GO" id="GO:0016829">
    <property type="term" value="F:lyase activity"/>
    <property type="evidence" value="ECO:0007669"/>
    <property type="project" value="UniProtKB-KW"/>
</dbReference>
<reference evidence="9" key="2">
    <citation type="submission" date="2020-09" db="EMBL/GenBank/DDBJ databases">
        <authorList>
            <person name="Sun Q."/>
            <person name="Zhou Y."/>
        </authorList>
    </citation>
    <scope>NUCLEOTIDE SEQUENCE</scope>
    <source>
        <strain evidence="9">CGMCC 1.12987</strain>
    </source>
</reference>
<reference evidence="9" key="1">
    <citation type="journal article" date="2014" name="Int. J. Syst. Evol. Microbiol.">
        <title>Complete genome sequence of Corynebacterium casei LMG S-19264T (=DSM 44701T), isolated from a smear-ripened cheese.</title>
        <authorList>
            <consortium name="US DOE Joint Genome Institute (JGI-PGF)"/>
            <person name="Walter F."/>
            <person name="Albersmeier A."/>
            <person name="Kalinowski J."/>
            <person name="Ruckert C."/>
        </authorList>
    </citation>
    <scope>NUCLEOTIDE SEQUENCE</scope>
    <source>
        <strain evidence="9">CGMCC 1.12987</strain>
    </source>
</reference>
<keyword evidence="7" id="KW-0456">Lyase</keyword>
<comment type="caution">
    <text evidence="9">The sequence shown here is derived from an EMBL/GenBank/DDBJ whole genome shotgun (WGS) entry which is preliminary data.</text>
</comment>
<dbReference type="InterPro" id="IPR003738">
    <property type="entry name" value="SRAP"/>
</dbReference>
<organism evidence="9 10">
    <name type="scientific">Paenibacillus abyssi</name>
    <dbReference type="NCBI Taxonomy" id="1340531"/>
    <lineage>
        <taxon>Bacteria</taxon>
        <taxon>Bacillati</taxon>
        <taxon>Bacillota</taxon>
        <taxon>Bacilli</taxon>
        <taxon>Bacillales</taxon>
        <taxon>Paenibacillaceae</taxon>
        <taxon>Paenibacillus</taxon>
    </lineage>
</organism>
<dbReference type="EC" id="3.4.-.-" evidence="8"/>
<evidence type="ECO:0000313" key="10">
    <source>
        <dbReference type="Proteomes" id="UP000644756"/>
    </source>
</evidence>
<dbReference type="InterPro" id="IPR036590">
    <property type="entry name" value="SRAP-like"/>
</dbReference>
<dbReference type="GO" id="GO:0106300">
    <property type="term" value="P:protein-DNA covalent cross-linking repair"/>
    <property type="evidence" value="ECO:0007669"/>
    <property type="project" value="InterPro"/>
</dbReference>
<dbReference type="EMBL" id="BMGR01000012">
    <property type="protein sequence ID" value="GGG14916.1"/>
    <property type="molecule type" value="Genomic_DNA"/>
</dbReference>
<sequence>MCERFSLTVDSAQLQEQFDINKVMCDYNQRYNISPTQSVPVIVGGRRERKLVDARWGLFPFWAKDSVNADFDSVSGKKIFDRILKKQRCVIPCSGFYGWRTEGKVSYAVRIVLRDQQVFAMAGLYEERVDPRGALHRSCTIVTTMPNRVVSDYHDRMPVILDEQERENWLNPEITDKKMLENHIYAYPASLMRAYPVTPLLRNEQLETPEVIKEFAPHLAMLKE</sequence>
<dbReference type="RefSeq" id="WP_188532352.1">
    <property type="nucleotide sequence ID" value="NZ_BMGR01000012.1"/>
</dbReference>
<proteinExistence type="inferred from homology"/>
<evidence type="ECO:0000256" key="5">
    <source>
        <dbReference type="ARBA" id="ARBA00023124"/>
    </source>
</evidence>
<evidence type="ECO:0000256" key="6">
    <source>
        <dbReference type="ARBA" id="ARBA00023125"/>
    </source>
</evidence>
<dbReference type="SUPFAM" id="SSF143081">
    <property type="entry name" value="BB1717-like"/>
    <property type="match status" value="1"/>
</dbReference>
<keyword evidence="2 8" id="KW-0645">Protease</keyword>
<keyword evidence="3" id="KW-0227">DNA damage</keyword>
<dbReference type="Pfam" id="PF02586">
    <property type="entry name" value="SRAP"/>
    <property type="match status" value="1"/>
</dbReference>
<name>A0A917FZ78_9BACL</name>
<evidence type="ECO:0000256" key="2">
    <source>
        <dbReference type="ARBA" id="ARBA00022670"/>
    </source>
</evidence>
<keyword evidence="5" id="KW-0190">Covalent protein-DNA linkage</keyword>
<evidence type="ECO:0000313" key="9">
    <source>
        <dbReference type="EMBL" id="GGG14916.1"/>
    </source>
</evidence>
<protein>
    <recommendedName>
        <fullName evidence="8">Abasic site processing protein</fullName>
        <ecNumber evidence="8">3.4.-.-</ecNumber>
    </recommendedName>
</protein>
<dbReference type="AlphaFoldDB" id="A0A917FZ78"/>
<dbReference type="PANTHER" id="PTHR13604:SF0">
    <property type="entry name" value="ABASIC SITE PROCESSING PROTEIN HMCES"/>
    <property type="match status" value="1"/>
</dbReference>
<accession>A0A917FZ78</accession>
<evidence type="ECO:0000256" key="8">
    <source>
        <dbReference type="RuleBase" id="RU364100"/>
    </source>
</evidence>
<keyword evidence="10" id="KW-1185">Reference proteome</keyword>
<evidence type="ECO:0000256" key="4">
    <source>
        <dbReference type="ARBA" id="ARBA00022801"/>
    </source>
</evidence>
<dbReference type="Gene3D" id="3.90.1680.10">
    <property type="entry name" value="SOS response associated peptidase-like"/>
    <property type="match status" value="1"/>
</dbReference>
<dbReference type="GO" id="GO:0003697">
    <property type="term" value="F:single-stranded DNA binding"/>
    <property type="evidence" value="ECO:0007669"/>
    <property type="project" value="InterPro"/>
</dbReference>
<keyword evidence="6" id="KW-0238">DNA-binding</keyword>